<dbReference type="GeneID" id="85493639"/>
<evidence type="ECO:0000313" key="1">
    <source>
        <dbReference type="EMBL" id="BEI89768.1"/>
    </source>
</evidence>
<dbReference type="KEGG" id="ccac:CcaHIS019_0211300"/>
<protein>
    <recommendedName>
        <fullName evidence="3">F-box domain-containing protein</fullName>
    </recommendedName>
</protein>
<reference evidence="1" key="1">
    <citation type="journal article" date="2023" name="BMC Genomics">
        <title>Chromosome-level genome assemblies of Cutaneotrichosporon spp. (Trichosporonales, Basidiomycota) reveal imbalanced evolution between nucleotide sequences and chromosome synteny.</title>
        <authorList>
            <person name="Kobayashi Y."/>
            <person name="Kayamori A."/>
            <person name="Aoki K."/>
            <person name="Shiwa Y."/>
            <person name="Matsutani M."/>
            <person name="Fujita N."/>
            <person name="Sugita T."/>
            <person name="Iwasaki W."/>
            <person name="Tanaka N."/>
            <person name="Takashima M."/>
        </authorList>
    </citation>
    <scope>NUCLEOTIDE SEQUENCE</scope>
    <source>
        <strain evidence="1">HIS019</strain>
    </source>
</reference>
<sequence length="385" mass="43036">MLKLTWPCLPTSFPEIFDNVLGHLDHSDLLALRLTNLAFDQGVNKYMFRHIVLIFFSQSSWNDKLHDLGESSEDADPEQRLEEALLREILDHSIDCALPPSPDYEDYGAPDILLHTPAGKRLPACREWLNEYRFLGQMLPENDLARLKILLRYTRQCDIFGTSSGCFEIEDVFAHGASLPLVRCVNAQTTHIPADLGIYFTRLRGMATPVATVARVPCAARHFVNVSFLPHYDDLANGNIDFDLFVQDPPVDLTINFQNGGCRRHRCRNGCMEEDQGDEDNMVQGQNPPLGVLTSLVHLLRTHPSTRVTMIGVEALPPRAIPALVSKQKTIPKESFGALIDLLKNAVNEGGAPLTGSLRMLTSEQYCERVGEKTFELETVTPTNA</sequence>
<keyword evidence="2" id="KW-1185">Reference proteome</keyword>
<evidence type="ECO:0008006" key="3">
    <source>
        <dbReference type="Google" id="ProtNLM"/>
    </source>
</evidence>
<proteinExistence type="predicted"/>
<dbReference type="EMBL" id="AP028213">
    <property type="protein sequence ID" value="BEI89768.1"/>
    <property type="molecule type" value="Genomic_DNA"/>
</dbReference>
<gene>
    <name evidence="1" type="ORF">CcaverHIS019_0211300</name>
</gene>
<dbReference type="AlphaFoldDB" id="A0AA48L2N8"/>
<evidence type="ECO:0000313" key="2">
    <source>
        <dbReference type="Proteomes" id="UP001233271"/>
    </source>
</evidence>
<dbReference type="RefSeq" id="XP_060455034.1">
    <property type="nucleotide sequence ID" value="XM_060598218.1"/>
</dbReference>
<name>A0AA48L2N8_9TREE</name>
<dbReference type="Proteomes" id="UP001233271">
    <property type="component" value="Chromosome 2"/>
</dbReference>
<accession>A0AA48L2N8</accession>
<organism evidence="1 2">
    <name type="scientific">Cutaneotrichosporon cavernicola</name>
    <dbReference type="NCBI Taxonomy" id="279322"/>
    <lineage>
        <taxon>Eukaryota</taxon>
        <taxon>Fungi</taxon>
        <taxon>Dikarya</taxon>
        <taxon>Basidiomycota</taxon>
        <taxon>Agaricomycotina</taxon>
        <taxon>Tremellomycetes</taxon>
        <taxon>Trichosporonales</taxon>
        <taxon>Trichosporonaceae</taxon>
        <taxon>Cutaneotrichosporon</taxon>
    </lineage>
</organism>